<dbReference type="PANTHER" id="PTHR47999">
    <property type="entry name" value="TRANSCRIPTION FACTOR MYB8-RELATED-RELATED"/>
    <property type="match status" value="1"/>
</dbReference>
<evidence type="ECO:0000313" key="11">
    <source>
        <dbReference type="EMBL" id="OMO95635.1"/>
    </source>
</evidence>
<proteinExistence type="predicted"/>
<evidence type="ECO:0000256" key="7">
    <source>
        <dbReference type="ARBA" id="ARBA00023242"/>
    </source>
</evidence>
<dbReference type="PANTHER" id="PTHR47999:SF24">
    <property type="entry name" value="TRANSCRIPTION FACTOR MYB90"/>
    <property type="match status" value="1"/>
</dbReference>
<feature type="compositionally biased region" description="Low complexity" evidence="8">
    <location>
        <begin position="135"/>
        <end position="149"/>
    </location>
</feature>
<dbReference type="SUPFAM" id="SSF46689">
    <property type="entry name" value="Homeodomain-like"/>
    <property type="match status" value="1"/>
</dbReference>
<dbReference type="Gene3D" id="1.10.10.60">
    <property type="entry name" value="Homeodomain-like"/>
    <property type="match status" value="1"/>
</dbReference>
<evidence type="ECO:0000256" key="6">
    <source>
        <dbReference type="ARBA" id="ARBA00023163"/>
    </source>
</evidence>
<dbReference type="GO" id="GO:0003677">
    <property type="term" value="F:DNA binding"/>
    <property type="evidence" value="ECO:0007669"/>
    <property type="project" value="UniProtKB-KW"/>
</dbReference>
<evidence type="ECO:0000256" key="8">
    <source>
        <dbReference type="SAM" id="MobiDB-lite"/>
    </source>
</evidence>
<comment type="subcellular location">
    <subcellularLocation>
        <location evidence="1">Nucleus</location>
    </subcellularLocation>
</comment>
<evidence type="ECO:0000256" key="5">
    <source>
        <dbReference type="ARBA" id="ARBA00023159"/>
    </source>
</evidence>
<dbReference type="InterPro" id="IPR001005">
    <property type="entry name" value="SANT/Myb"/>
</dbReference>
<comment type="caution">
    <text evidence="11">The sequence shown here is derived from an EMBL/GenBank/DDBJ whole genome shotgun (WGS) entry which is preliminary data.</text>
</comment>
<reference evidence="12" key="1">
    <citation type="submission" date="2013-09" db="EMBL/GenBank/DDBJ databases">
        <title>Corchorus olitorius genome sequencing.</title>
        <authorList>
            <person name="Alam M."/>
            <person name="Haque M.S."/>
            <person name="Islam M.S."/>
            <person name="Emdad E.M."/>
            <person name="Islam M.M."/>
            <person name="Ahmed B."/>
            <person name="Halim A."/>
            <person name="Hossen Q.M.M."/>
            <person name="Hossain M.Z."/>
            <person name="Ahmed R."/>
            <person name="Khan M.M."/>
            <person name="Islam R."/>
            <person name="Rashid M.M."/>
            <person name="Khan S.A."/>
            <person name="Rahman M.S."/>
            <person name="Alam M."/>
            <person name="Yahiya A.S."/>
            <person name="Khan M.S."/>
            <person name="Azam M.S."/>
            <person name="Haque T."/>
            <person name="Lashkar M.Z.H."/>
            <person name="Akhand A.I."/>
            <person name="Morshed G."/>
            <person name="Roy S."/>
            <person name="Uddin K.S."/>
            <person name="Rabeya T."/>
            <person name="Hossain A.S."/>
            <person name="Chowdhury A."/>
            <person name="Snigdha A.R."/>
            <person name="Mortoza M.S."/>
            <person name="Matin S.A."/>
            <person name="Hoque S.M.E."/>
            <person name="Islam M.K."/>
            <person name="Roy D.K."/>
            <person name="Haider R."/>
            <person name="Moosa M.M."/>
            <person name="Elias S.M."/>
            <person name="Hasan A.M."/>
            <person name="Jahan S."/>
            <person name="Shafiuddin M."/>
            <person name="Mahmood N."/>
            <person name="Shommy N.S."/>
        </authorList>
    </citation>
    <scope>NUCLEOTIDE SEQUENCE [LARGE SCALE GENOMIC DNA]</scope>
    <source>
        <strain evidence="12">cv. O-4</strain>
    </source>
</reference>
<evidence type="ECO:0000259" key="10">
    <source>
        <dbReference type="PROSITE" id="PS51294"/>
    </source>
</evidence>
<keyword evidence="5" id="KW-0010">Activator</keyword>
<dbReference type="AlphaFoldDB" id="A0A1R3JLE6"/>
<dbReference type="CDD" id="cd00167">
    <property type="entry name" value="SANT"/>
    <property type="match status" value="1"/>
</dbReference>
<feature type="region of interest" description="Disordered" evidence="8">
    <location>
        <begin position="131"/>
        <end position="151"/>
    </location>
</feature>
<dbReference type="SMART" id="SM00717">
    <property type="entry name" value="SANT"/>
    <property type="match status" value="1"/>
</dbReference>
<feature type="domain" description="HTH myb-type" evidence="10">
    <location>
        <begin position="8"/>
        <end position="78"/>
    </location>
</feature>
<evidence type="ECO:0000256" key="1">
    <source>
        <dbReference type="ARBA" id="ARBA00004123"/>
    </source>
</evidence>
<dbReference type="InterPro" id="IPR017930">
    <property type="entry name" value="Myb_dom"/>
</dbReference>
<dbReference type="Pfam" id="PF00249">
    <property type="entry name" value="Myb_DNA-binding"/>
    <property type="match status" value="2"/>
</dbReference>
<dbReference type="EMBL" id="AWUE01015806">
    <property type="protein sequence ID" value="OMO95635.1"/>
    <property type="molecule type" value="Genomic_DNA"/>
</dbReference>
<organism evidence="11 12">
    <name type="scientific">Corchorus olitorius</name>
    <dbReference type="NCBI Taxonomy" id="93759"/>
    <lineage>
        <taxon>Eukaryota</taxon>
        <taxon>Viridiplantae</taxon>
        <taxon>Streptophyta</taxon>
        <taxon>Embryophyta</taxon>
        <taxon>Tracheophyta</taxon>
        <taxon>Spermatophyta</taxon>
        <taxon>Magnoliopsida</taxon>
        <taxon>eudicotyledons</taxon>
        <taxon>Gunneridae</taxon>
        <taxon>Pentapetalae</taxon>
        <taxon>rosids</taxon>
        <taxon>malvids</taxon>
        <taxon>Malvales</taxon>
        <taxon>Malvaceae</taxon>
        <taxon>Grewioideae</taxon>
        <taxon>Apeibeae</taxon>
        <taxon>Corchorus</taxon>
    </lineage>
</organism>
<gene>
    <name evidence="11" type="ORF">COLO4_15747</name>
</gene>
<keyword evidence="3" id="KW-0805">Transcription regulation</keyword>
<name>A0A1R3JLE6_9ROSI</name>
<dbReference type="Proteomes" id="UP000187203">
    <property type="component" value="Unassembled WGS sequence"/>
</dbReference>
<dbReference type="PROSITE" id="PS50090">
    <property type="entry name" value="MYB_LIKE"/>
    <property type="match status" value="1"/>
</dbReference>
<evidence type="ECO:0000256" key="3">
    <source>
        <dbReference type="ARBA" id="ARBA00023015"/>
    </source>
</evidence>
<sequence length="246" mass="27940">MEGSSLGVRKGAWTEEEDILLKKCIGTHGEGKWHQVPAKAGHSHSIYLLLWSLIAGRIPGRTANDVKNYWNTHLLKKFKHSNSNQDLKQNLAHDQNPSDPNNNVQINCNINVIKPRPRTLCRQKSFVQFDHHGNNNDNDNINNNNNNDNAATTSNIRLADEGDSNYNIPSHNDDIMWWEDLIMNDYKVDEQQQQAMLDSVNNEEITLGKKGISNLVGEGNKITNWDQLFCDVELGNVFNSEPDNRV</sequence>
<dbReference type="STRING" id="93759.A0A1R3JLE6"/>
<keyword evidence="2" id="KW-0677">Repeat</keyword>
<dbReference type="InterPro" id="IPR015495">
    <property type="entry name" value="Myb_TF_plants"/>
</dbReference>
<dbReference type="PROSITE" id="PS51294">
    <property type="entry name" value="HTH_MYB"/>
    <property type="match status" value="1"/>
</dbReference>
<accession>A0A1R3JLE6</accession>
<dbReference type="OrthoDB" id="2143914at2759"/>
<dbReference type="GO" id="GO:0005634">
    <property type="term" value="C:nucleus"/>
    <property type="evidence" value="ECO:0007669"/>
    <property type="project" value="UniProtKB-SubCell"/>
</dbReference>
<evidence type="ECO:0000313" key="12">
    <source>
        <dbReference type="Proteomes" id="UP000187203"/>
    </source>
</evidence>
<dbReference type="InterPro" id="IPR009057">
    <property type="entry name" value="Homeodomain-like_sf"/>
</dbReference>
<keyword evidence="6" id="KW-0804">Transcription</keyword>
<evidence type="ECO:0000256" key="2">
    <source>
        <dbReference type="ARBA" id="ARBA00022737"/>
    </source>
</evidence>
<keyword evidence="7" id="KW-0539">Nucleus</keyword>
<keyword evidence="12" id="KW-1185">Reference proteome</keyword>
<evidence type="ECO:0000256" key="4">
    <source>
        <dbReference type="ARBA" id="ARBA00023125"/>
    </source>
</evidence>
<evidence type="ECO:0000259" key="9">
    <source>
        <dbReference type="PROSITE" id="PS50090"/>
    </source>
</evidence>
<keyword evidence="4" id="KW-0238">DNA-binding</keyword>
<feature type="domain" description="Myb-like" evidence="9">
    <location>
        <begin position="5"/>
        <end position="74"/>
    </location>
</feature>
<protein>
    <submittedName>
        <fullName evidence="11">Uncharacterized protein</fullName>
    </submittedName>
</protein>